<sequence>MRNEGIGSISRRSAGLIRRRSMLRRGDTSTPHHRGPASHEPAGAMRHHQVRTREFGPPRCASFDPTQPEPKEHLT</sequence>
<comment type="caution">
    <text evidence="2">The sequence shown here is derived from an EMBL/GenBank/DDBJ whole genome shotgun (WGS) entry which is preliminary data.</text>
</comment>
<proteinExistence type="predicted"/>
<evidence type="ECO:0000313" key="2">
    <source>
        <dbReference type="EMBL" id="EUA73375.1"/>
    </source>
</evidence>
<dbReference type="EMBL" id="JAOB01000011">
    <property type="protein sequence ID" value="EUA73375.1"/>
    <property type="molecule type" value="Genomic_DNA"/>
</dbReference>
<reference evidence="2" key="1">
    <citation type="submission" date="2014-01" db="EMBL/GenBank/DDBJ databases">
        <authorList>
            <person name="Brown-Elliot B."/>
            <person name="Wallace R."/>
            <person name="Lenaerts A."/>
            <person name="Ordway D."/>
            <person name="DeGroote M.A."/>
            <person name="Parker T."/>
            <person name="Sizemore C."/>
            <person name="Tallon L.J."/>
            <person name="Sadzewicz L.K."/>
            <person name="Sengamalay N."/>
            <person name="Fraser C.M."/>
            <person name="Hine E."/>
            <person name="Shefchek K.A."/>
            <person name="Das S.P."/>
            <person name="Tettelin H."/>
        </authorList>
    </citation>
    <scope>NUCLEOTIDE SEQUENCE [LARGE SCALE GENOMIC DNA]</scope>
    <source>
        <strain evidence="2">4042</strain>
    </source>
</reference>
<feature type="region of interest" description="Disordered" evidence="1">
    <location>
        <begin position="1"/>
        <end position="75"/>
    </location>
</feature>
<name>X8E0N3_MYCXE</name>
<dbReference type="PATRIC" id="fig|1299334.3.peg.1039"/>
<organism evidence="2">
    <name type="scientific">Mycobacterium xenopi 4042</name>
    <dbReference type="NCBI Taxonomy" id="1299334"/>
    <lineage>
        <taxon>Bacteria</taxon>
        <taxon>Bacillati</taxon>
        <taxon>Actinomycetota</taxon>
        <taxon>Actinomycetes</taxon>
        <taxon>Mycobacteriales</taxon>
        <taxon>Mycobacteriaceae</taxon>
        <taxon>Mycobacterium</taxon>
    </lineage>
</organism>
<accession>X8E0N3</accession>
<gene>
    <name evidence="2" type="ORF">I553_9531</name>
</gene>
<dbReference type="AlphaFoldDB" id="X8E0N3"/>
<protein>
    <submittedName>
        <fullName evidence="2">Uncharacterized protein</fullName>
    </submittedName>
</protein>
<evidence type="ECO:0000256" key="1">
    <source>
        <dbReference type="SAM" id="MobiDB-lite"/>
    </source>
</evidence>